<sequence>GVAAANGLRFYLKKYCNSHVSWSGNRLSVPSPLPKPSGIVTVVIHDKLRYYQNVCTQSYSFVWWDWNRWEQEIDYMALLGLNTALMFTGQEYVWKKVFTDFGLKEEEINDFFTGPAFLAWNRMGNLQKWGGPLSDNWHNLQFNLAMRIVNRMRDFGMLTVFPAFAGHVPRNLTRVYPNATVTHLSSWVGFNCTYSCTSFLEPEDPLFIKIGAAFVNEYNYLFGTDNIYNSDLFNEMTPKTSDPTYLGKCGKAVYESIAAADPKGIWY</sequence>
<evidence type="ECO:0000259" key="2">
    <source>
        <dbReference type="Pfam" id="PF05089"/>
    </source>
</evidence>
<proteinExistence type="predicted"/>
<dbReference type="Pfam" id="PF05089">
    <property type="entry name" value="NAGLU"/>
    <property type="match status" value="1"/>
</dbReference>
<dbReference type="GO" id="GO:0016787">
    <property type="term" value="F:hydrolase activity"/>
    <property type="evidence" value="ECO:0007669"/>
    <property type="project" value="UniProtKB-KW"/>
</dbReference>
<dbReference type="EMBL" id="NCKV01021916">
    <property type="protein sequence ID" value="RWS19882.1"/>
    <property type="molecule type" value="Genomic_DNA"/>
</dbReference>
<keyword evidence="1" id="KW-0378">Hydrolase</keyword>
<name>A0A443RWZ3_9ACAR</name>
<dbReference type="VEuPathDB" id="VectorBase:LDEU012158"/>
<dbReference type="Pfam" id="PF12971">
    <property type="entry name" value="NAGLU_N"/>
    <property type="match status" value="1"/>
</dbReference>
<dbReference type="STRING" id="299467.A0A443RWZ3"/>
<dbReference type="Proteomes" id="UP000288716">
    <property type="component" value="Unassembled WGS sequence"/>
</dbReference>
<feature type="domain" description="Alpha-N-acetylglucosaminidase tim-barrel" evidence="2">
    <location>
        <begin position="49"/>
        <end position="266"/>
    </location>
</feature>
<evidence type="ECO:0000259" key="3">
    <source>
        <dbReference type="Pfam" id="PF12971"/>
    </source>
</evidence>
<comment type="caution">
    <text evidence="4">The sequence shown here is derived from an EMBL/GenBank/DDBJ whole genome shotgun (WGS) entry which is preliminary data.</text>
</comment>
<dbReference type="Gene3D" id="3.20.20.80">
    <property type="entry name" value="Glycosidases"/>
    <property type="match status" value="1"/>
</dbReference>
<dbReference type="InterPro" id="IPR024733">
    <property type="entry name" value="NAGLU_tim-barrel"/>
</dbReference>
<dbReference type="OrthoDB" id="64736at2759"/>
<evidence type="ECO:0000313" key="5">
    <source>
        <dbReference type="Proteomes" id="UP000288716"/>
    </source>
</evidence>
<organism evidence="4 5">
    <name type="scientific">Leptotrombidium deliense</name>
    <dbReference type="NCBI Taxonomy" id="299467"/>
    <lineage>
        <taxon>Eukaryota</taxon>
        <taxon>Metazoa</taxon>
        <taxon>Ecdysozoa</taxon>
        <taxon>Arthropoda</taxon>
        <taxon>Chelicerata</taxon>
        <taxon>Arachnida</taxon>
        <taxon>Acari</taxon>
        <taxon>Acariformes</taxon>
        <taxon>Trombidiformes</taxon>
        <taxon>Prostigmata</taxon>
        <taxon>Anystina</taxon>
        <taxon>Parasitengona</taxon>
        <taxon>Trombiculoidea</taxon>
        <taxon>Trombiculidae</taxon>
        <taxon>Leptotrombidium</taxon>
    </lineage>
</organism>
<dbReference type="InterPro" id="IPR029018">
    <property type="entry name" value="Hex-like_dom2"/>
</dbReference>
<feature type="domain" description="Alpha-N-acetylglucosaminidase N-terminal" evidence="3">
    <location>
        <begin position="1"/>
        <end position="34"/>
    </location>
</feature>
<feature type="non-terminal residue" evidence="4">
    <location>
        <position position="1"/>
    </location>
</feature>
<dbReference type="AlphaFoldDB" id="A0A443RWZ3"/>
<protein>
    <submittedName>
        <fullName evidence="4">Alpha-N-acetylglucosaminidase-like isoform X1</fullName>
    </submittedName>
</protein>
<reference evidence="4 5" key="1">
    <citation type="journal article" date="2018" name="Gigascience">
        <title>Genomes of trombidid mites reveal novel predicted allergens and laterally-transferred genes associated with secondary metabolism.</title>
        <authorList>
            <person name="Dong X."/>
            <person name="Chaisiri K."/>
            <person name="Xia D."/>
            <person name="Armstrong S.D."/>
            <person name="Fang Y."/>
            <person name="Donnelly M.J."/>
            <person name="Kadowaki T."/>
            <person name="McGarry J.W."/>
            <person name="Darby A.C."/>
            <person name="Makepeace B.L."/>
        </authorList>
    </citation>
    <scope>NUCLEOTIDE SEQUENCE [LARGE SCALE GENOMIC DNA]</scope>
    <source>
        <strain evidence="4">UoL-UT</strain>
    </source>
</reference>
<dbReference type="PANTHER" id="PTHR12872">
    <property type="entry name" value="ALPHA-N-ACETYLGLUCOSAMINIDASE"/>
    <property type="match status" value="1"/>
</dbReference>
<dbReference type="Gene3D" id="3.30.379.10">
    <property type="entry name" value="Chitobiase/beta-hexosaminidase domain 2-like"/>
    <property type="match status" value="1"/>
</dbReference>
<evidence type="ECO:0000313" key="4">
    <source>
        <dbReference type="EMBL" id="RWS19882.1"/>
    </source>
</evidence>
<dbReference type="PANTHER" id="PTHR12872:SF1">
    <property type="entry name" value="ALPHA-N-ACETYLGLUCOSAMINIDASE"/>
    <property type="match status" value="1"/>
</dbReference>
<gene>
    <name evidence="4" type="ORF">B4U80_07508</name>
</gene>
<accession>A0A443RWZ3</accession>
<evidence type="ECO:0000256" key="1">
    <source>
        <dbReference type="ARBA" id="ARBA00022801"/>
    </source>
</evidence>
<keyword evidence="5" id="KW-1185">Reference proteome</keyword>
<dbReference type="InterPro" id="IPR024240">
    <property type="entry name" value="NAGLU_N"/>
</dbReference>
<dbReference type="InterPro" id="IPR007781">
    <property type="entry name" value="NAGLU"/>
</dbReference>